<gene>
    <name evidence="1" type="ORF">MRSR164_15235</name>
</gene>
<evidence type="ECO:0008006" key="3">
    <source>
        <dbReference type="Google" id="ProtNLM"/>
    </source>
</evidence>
<evidence type="ECO:0000313" key="1">
    <source>
        <dbReference type="EMBL" id="MEE7458072.1"/>
    </source>
</evidence>
<dbReference type="InterPro" id="IPR021239">
    <property type="entry name" value="DUF2625"/>
</dbReference>
<dbReference type="Proteomes" id="UP001349262">
    <property type="component" value="Unassembled WGS sequence"/>
</dbReference>
<dbReference type="Pfam" id="PF10946">
    <property type="entry name" value="DUF2625"/>
    <property type="match status" value="1"/>
</dbReference>
<reference evidence="1 2" key="1">
    <citation type="journal article" date="2012" name="Genet. Mol. Biol.">
        <title>Analysis of 16S rRNA and mxaF genes revealing insights into Methylobacterium niche-specific plant association.</title>
        <authorList>
            <person name="Dourado M.N."/>
            <person name="Andreote F.D."/>
            <person name="Dini-Andreote F."/>
            <person name="Conti R."/>
            <person name="Araujo J.M."/>
            <person name="Araujo W.L."/>
        </authorList>
    </citation>
    <scope>NUCLEOTIDE SEQUENCE [LARGE SCALE GENOMIC DNA]</scope>
    <source>
        <strain evidence="1 2">SR1.6/4</strain>
    </source>
</reference>
<organism evidence="1 2">
    <name type="scientific">Methylobacterium radiotolerans</name>
    <dbReference type="NCBI Taxonomy" id="31998"/>
    <lineage>
        <taxon>Bacteria</taxon>
        <taxon>Pseudomonadati</taxon>
        <taxon>Pseudomonadota</taxon>
        <taxon>Alphaproteobacteria</taxon>
        <taxon>Hyphomicrobiales</taxon>
        <taxon>Methylobacteriaceae</taxon>
        <taxon>Methylobacterium</taxon>
    </lineage>
</organism>
<evidence type="ECO:0000313" key="2">
    <source>
        <dbReference type="Proteomes" id="UP001349262"/>
    </source>
</evidence>
<protein>
    <recommendedName>
        <fullName evidence="3">DUF2625 domain-containing protein</fullName>
    </recommendedName>
</protein>
<dbReference type="EMBL" id="MLBY01000005">
    <property type="protein sequence ID" value="MEE7458072.1"/>
    <property type="molecule type" value="Genomic_DNA"/>
</dbReference>
<keyword evidence="2" id="KW-1185">Reference proteome</keyword>
<proteinExistence type="predicted"/>
<accession>A0ABU7TCQ2</accession>
<comment type="caution">
    <text evidence="1">The sequence shown here is derived from an EMBL/GenBank/DDBJ whole genome shotgun (WGS) entry which is preliminary data.</text>
</comment>
<sequence length="232" mass="25098">MTESAGRRSIDGLIARDDPAWPLVLSWAADPAAHPSRILPPDPDHRDAALLRLQVTTRSTLGAIVHESGGIALHDGWLRLLGSGRPPEAGDGTRSLVRWNEEAGAFDTGAGTAPAFLLVADDVLGGFFALNGGRFGPDGLGQIFYLPPDGLDWEPLELGHADFVHWCFFGDTSAFYADLSGLCGWGERPLPGFDRAYFFYPFAWSAEAARGGLDRRVVPVEEIWRLKSELAG</sequence>
<name>A0ABU7TCQ2_9HYPH</name>